<evidence type="ECO:0000313" key="7">
    <source>
        <dbReference type="Proteomes" id="UP000256845"/>
    </source>
</evidence>
<name>A0A3D9HIA8_9PROT</name>
<evidence type="ECO:0000256" key="3">
    <source>
        <dbReference type="ARBA" id="ARBA00022448"/>
    </source>
</evidence>
<dbReference type="PANTHER" id="PTHR30290:SF9">
    <property type="entry name" value="OLIGOPEPTIDE-BINDING PROTEIN APPA"/>
    <property type="match status" value="1"/>
</dbReference>
<dbReference type="PANTHER" id="PTHR30290">
    <property type="entry name" value="PERIPLASMIC BINDING COMPONENT OF ABC TRANSPORTER"/>
    <property type="match status" value="1"/>
</dbReference>
<dbReference type="EMBL" id="QRDW01000006">
    <property type="protein sequence ID" value="RED49198.1"/>
    <property type="molecule type" value="Genomic_DNA"/>
</dbReference>
<dbReference type="SUPFAM" id="SSF53850">
    <property type="entry name" value="Periplasmic binding protein-like II"/>
    <property type="match status" value="1"/>
</dbReference>
<sequence>MRWIQLTCLLLTFIISGTAWAENKRLVIGISQYPGSLHPAYDSMMAKSYILGMTRRPISVYDANWEDVCLLCTELPDFDKGTAKYVVTESGKEGIAVTYSLDPKAVWGDGTPITTRDVMFTWEVGANPESGIDNFEFYRRIEKIEVIDDKTFTLVMNRRSCDYQGIPGFTLLPSHVDRPYSDDPREYQNRTLYEKDPTNPALWYGPYRVSNVQNGQSITLVRNERWWGKKPWFDEIEIRAIENTAALTANLLSGDIDMIAGESGLTTDQALAFERRHGDDFQFIYKQGLVYEHIDLMLENPILADVRVRRALLQGIDRDAISQQLFAGKQPVAHGSVNPLDSVYNPDAPRYDFDPEAASRLLEEAGWTLASDGVRRNAEGEKLQLELMTTAGNKTRELVEQVLQSQWKKIGVDVRIRNEPARVFFGETVSKRKFTGMAMFAWFSSPKHIPLTTLKSDQIPNEENNWAGQNYTGYAKPEMDQLIEDMDLKCEADQNQAAWDRMQELYATDLPVLPLYYRANPYILPKDLKGLVPTGHQYPSTLWVENWHRAP</sequence>
<dbReference type="Gene3D" id="3.10.105.10">
    <property type="entry name" value="Dipeptide-binding Protein, Domain 3"/>
    <property type="match status" value="1"/>
</dbReference>
<comment type="similarity">
    <text evidence="2">Belongs to the bacterial solute-binding protein 5 family.</text>
</comment>
<dbReference type="Gene3D" id="3.40.190.10">
    <property type="entry name" value="Periplasmic binding protein-like II"/>
    <property type="match status" value="1"/>
</dbReference>
<dbReference type="GO" id="GO:0030288">
    <property type="term" value="C:outer membrane-bounded periplasmic space"/>
    <property type="evidence" value="ECO:0007669"/>
    <property type="project" value="UniProtKB-ARBA"/>
</dbReference>
<proteinExistence type="inferred from homology"/>
<keyword evidence="3" id="KW-0813">Transport</keyword>
<dbReference type="Proteomes" id="UP000256845">
    <property type="component" value="Unassembled WGS sequence"/>
</dbReference>
<reference evidence="6 7" key="1">
    <citation type="submission" date="2018-07" db="EMBL/GenBank/DDBJ databases">
        <title>Genomic Encyclopedia of Type Strains, Phase III (KMG-III): the genomes of soil and plant-associated and newly described type strains.</title>
        <authorList>
            <person name="Whitman W."/>
        </authorList>
    </citation>
    <scope>NUCLEOTIDE SEQUENCE [LARGE SCALE GENOMIC DNA]</scope>
    <source>
        <strain evidence="6 7">CECT 8488</strain>
    </source>
</reference>
<dbReference type="PIRSF" id="PIRSF002741">
    <property type="entry name" value="MppA"/>
    <property type="match status" value="1"/>
</dbReference>
<dbReference type="GO" id="GO:0043190">
    <property type="term" value="C:ATP-binding cassette (ABC) transporter complex"/>
    <property type="evidence" value="ECO:0007669"/>
    <property type="project" value="InterPro"/>
</dbReference>
<protein>
    <submittedName>
        <fullName evidence="6">Peptide/nickel transport system substrate-binding protein</fullName>
    </submittedName>
</protein>
<evidence type="ECO:0000256" key="4">
    <source>
        <dbReference type="ARBA" id="ARBA00022729"/>
    </source>
</evidence>
<dbReference type="Pfam" id="PF00496">
    <property type="entry name" value="SBP_bac_5"/>
    <property type="match status" value="1"/>
</dbReference>
<dbReference type="GO" id="GO:1904680">
    <property type="term" value="F:peptide transmembrane transporter activity"/>
    <property type="evidence" value="ECO:0007669"/>
    <property type="project" value="TreeGrafter"/>
</dbReference>
<feature type="domain" description="Solute-binding protein family 5" evidence="5">
    <location>
        <begin position="94"/>
        <end position="446"/>
    </location>
</feature>
<comment type="caution">
    <text evidence="6">The sequence shown here is derived from an EMBL/GenBank/DDBJ whole genome shotgun (WGS) entry which is preliminary data.</text>
</comment>
<organism evidence="6 7">
    <name type="scientific">Aestuariispira insulae</name>
    <dbReference type="NCBI Taxonomy" id="1461337"/>
    <lineage>
        <taxon>Bacteria</taxon>
        <taxon>Pseudomonadati</taxon>
        <taxon>Pseudomonadota</taxon>
        <taxon>Alphaproteobacteria</taxon>
        <taxon>Rhodospirillales</taxon>
        <taxon>Kiloniellaceae</taxon>
        <taxon>Aestuariispira</taxon>
    </lineage>
</organism>
<dbReference type="RefSeq" id="WP_115937393.1">
    <property type="nucleotide sequence ID" value="NZ_QRDW01000006.1"/>
</dbReference>
<dbReference type="InterPro" id="IPR039424">
    <property type="entry name" value="SBP_5"/>
</dbReference>
<dbReference type="Gene3D" id="3.90.76.10">
    <property type="entry name" value="Dipeptide-binding Protein, Domain 1"/>
    <property type="match status" value="1"/>
</dbReference>
<evidence type="ECO:0000313" key="6">
    <source>
        <dbReference type="EMBL" id="RED49198.1"/>
    </source>
</evidence>
<keyword evidence="7" id="KW-1185">Reference proteome</keyword>
<accession>A0A3D9HIA8</accession>
<keyword evidence="4" id="KW-0732">Signal</keyword>
<dbReference type="OrthoDB" id="9803988at2"/>
<dbReference type="GO" id="GO:0015833">
    <property type="term" value="P:peptide transport"/>
    <property type="evidence" value="ECO:0007669"/>
    <property type="project" value="TreeGrafter"/>
</dbReference>
<gene>
    <name evidence="6" type="ORF">DFP90_106176</name>
</gene>
<dbReference type="InterPro" id="IPR000914">
    <property type="entry name" value="SBP_5_dom"/>
</dbReference>
<dbReference type="InterPro" id="IPR030678">
    <property type="entry name" value="Peptide/Ni-bd"/>
</dbReference>
<evidence type="ECO:0000259" key="5">
    <source>
        <dbReference type="Pfam" id="PF00496"/>
    </source>
</evidence>
<evidence type="ECO:0000256" key="1">
    <source>
        <dbReference type="ARBA" id="ARBA00004418"/>
    </source>
</evidence>
<dbReference type="CDD" id="cd08513">
    <property type="entry name" value="PBP2_thermophilic_Hb8_like"/>
    <property type="match status" value="1"/>
</dbReference>
<comment type="subcellular location">
    <subcellularLocation>
        <location evidence="1">Periplasm</location>
    </subcellularLocation>
</comment>
<dbReference type="AlphaFoldDB" id="A0A3D9HIA8"/>
<evidence type="ECO:0000256" key="2">
    <source>
        <dbReference type="ARBA" id="ARBA00005695"/>
    </source>
</evidence>